<evidence type="ECO:0000313" key="2">
    <source>
        <dbReference type="EMBL" id="ETO28763.1"/>
    </source>
</evidence>
<evidence type="ECO:0000256" key="1">
    <source>
        <dbReference type="SAM" id="MobiDB-lite"/>
    </source>
</evidence>
<proteinExistence type="predicted"/>
<evidence type="ECO:0000313" key="3">
    <source>
        <dbReference type="Proteomes" id="UP000023152"/>
    </source>
</evidence>
<feature type="compositionally biased region" description="Basic and acidic residues" evidence="1">
    <location>
        <begin position="263"/>
        <end position="272"/>
    </location>
</feature>
<dbReference type="AlphaFoldDB" id="X6NS49"/>
<accession>X6NS49</accession>
<keyword evidence="3" id="KW-1185">Reference proteome</keyword>
<feature type="compositionally biased region" description="Polar residues" evidence="1">
    <location>
        <begin position="157"/>
        <end position="177"/>
    </location>
</feature>
<name>X6NS49_RETFI</name>
<feature type="region of interest" description="Disordered" evidence="1">
    <location>
        <begin position="152"/>
        <end position="310"/>
    </location>
</feature>
<feature type="region of interest" description="Disordered" evidence="1">
    <location>
        <begin position="1"/>
        <end position="36"/>
    </location>
</feature>
<dbReference type="EMBL" id="ASPP01006476">
    <property type="protein sequence ID" value="ETO28763.1"/>
    <property type="molecule type" value="Genomic_DNA"/>
</dbReference>
<organism evidence="2 3">
    <name type="scientific">Reticulomyxa filosa</name>
    <dbReference type="NCBI Taxonomy" id="46433"/>
    <lineage>
        <taxon>Eukaryota</taxon>
        <taxon>Sar</taxon>
        <taxon>Rhizaria</taxon>
        <taxon>Retaria</taxon>
        <taxon>Foraminifera</taxon>
        <taxon>Monothalamids</taxon>
        <taxon>Reticulomyxidae</taxon>
        <taxon>Reticulomyxa</taxon>
    </lineage>
</organism>
<protein>
    <submittedName>
        <fullName evidence="2">Uncharacterized protein</fullName>
    </submittedName>
</protein>
<gene>
    <name evidence="2" type="ORF">RFI_08362</name>
</gene>
<sequence>MQSGDGSESLMVSETSDYSGIELEEPEKSQTPKSFGSNESLLSQATLSQLDLVIRYLSVCIACNGSALSRSLPKQKDLFQWVEQKIEQNVTKSEIVLFCFYVVTCVLKQARNLLIDWSVLKARNSNHINTQFCSLNHVREYLKKRRKQFVERMTPRSGANMNGNDGHHNSSNTNNSADDQKSNDTPKENNKEVDDVDDDVIPPTSTDHPLSLFDSELPTHHHHDSIVTPMTHDDLTPSSNVDNQMDVGHLETHSGDTVGDPLSLHEKDKDPIRTQPLRSEDADISDTENASQKKNGVTKEDISNKDTGLSGDSVLSDSLWALTPLLMCTSIPSTLAPTISTETDCHMESVKIVPSCYDADQKESNEILMDKIQPPAKPSNIISCSEKSKPLYDMKTQRVEDLGYLEWNLNKVSNIVDENYLHTSIDDNNKDIGELIPRNKSGPSPKRILFSSMPLTVNGVDNIP</sequence>
<feature type="compositionally biased region" description="Polar residues" evidence="1">
    <location>
        <begin position="1"/>
        <end position="18"/>
    </location>
</feature>
<reference evidence="2 3" key="1">
    <citation type="journal article" date="2013" name="Curr. Biol.">
        <title>The Genome of the Foraminiferan Reticulomyxa filosa.</title>
        <authorList>
            <person name="Glockner G."/>
            <person name="Hulsmann N."/>
            <person name="Schleicher M."/>
            <person name="Noegel A.A."/>
            <person name="Eichinger L."/>
            <person name="Gallinger C."/>
            <person name="Pawlowski J."/>
            <person name="Sierra R."/>
            <person name="Euteneuer U."/>
            <person name="Pillet L."/>
            <person name="Moustafa A."/>
            <person name="Platzer M."/>
            <person name="Groth M."/>
            <person name="Szafranski K."/>
            <person name="Schliwa M."/>
        </authorList>
    </citation>
    <scope>NUCLEOTIDE SEQUENCE [LARGE SCALE GENOMIC DNA]</scope>
</reference>
<comment type="caution">
    <text evidence="2">The sequence shown here is derived from an EMBL/GenBank/DDBJ whole genome shotgun (WGS) entry which is preliminary data.</text>
</comment>
<feature type="compositionally biased region" description="Basic and acidic residues" evidence="1">
    <location>
        <begin position="178"/>
        <end position="193"/>
    </location>
</feature>
<dbReference type="Proteomes" id="UP000023152">
    <property type="component" value="Unassembled WGS sequence"/>
</dbReference>